<gene>
    <name evidence="1" type="ORF">LPB136_00510</name>
</gene>
<dbReference type="RefSeq" id="WP_072554266.1">
    <property type="nucleotide sequence ID" value="NZ_CP018155.1"/>
</dbReference>
<dbReference type="GO" id="GO:0016603">
    <property type="term" value="F:glutaminyl-peptide cyclotransferase activity"/>
    <property type="evidence" value="ECO:0007669"/>
    <property type="project" value="InterPro"/>
</dbReference>
<dbReference type="PANTHER" id="PTHR31270">
    <property type="entry name" value="GLUTAMINYL-PEPTIDE CYCLOTRANSFERASE"/>
    <property type="match status" value="1"/>
</dbReference>
<sequence>MYKSKLLLVVFTATILLSACKSGYKFKLTSPKKTTLGKSVAVSLEEINGNAVDSIQFFVNNKKIASKGATATINTTNLGVGKHAVTAVAFYPEKAKKVNNTIEVFATKAPDVYSYKIVNTFPHDKKAYTQGLEFNNGFLYETTGRKGQSWLRKVDYKTGEVLQQEDLSSTYFGEGMTIFNDKVFWLTWQAGKGFVYDVNSFKQEKSFEYFNSKEGWGLTHNDTELIKSDGTNRIWFLDPVTLKEKRSIQAYTNKVSLQSLNELEYINGKIYANYWQKPLIAIINPENGTVDGIVDLTNLVKEMKKTQKLDDADDVLNGIAFDAKNNRMFVTGKHWSKLFEIELVKK</sequence>
<dbReference type="SUPFAM" id="SSF50969">
    <property type="entry name" value="YVTN repeat-like/Quinoprotein amine dehydrogenase"/>
    <property type="match status" value="1"/>
</dbReference>
<accession>A0A1L3JFQ3</accession>
<dbReference type="AlphaFoldDB" id="A0A1L3JFQ3"/>
<dbReference type="PROSITE" id="PS51257">
    <property type="entry name" value="PROKAR_LIPOPROTEIN"/>
    <property type="match status" value="1"/>
</dbReference>
<dbReference type="STRING" id="1850252.LPB136_00510"/>
<protein>
    <submittedName>
        <fullName evidence="1">Glutamine cyclotransferase</fullName>
    </submittedName>
</protein>
<dbReference type="Pfam" id="PF05096">
    <property type="entry name" value="Glu_cyclase_2"/>
    <property type="match status" value="1"/>
</dbReference>
<keyword evidence="2" id="KW-1185">Reference proteome</keyword>
<proteinExistence type="predicted"/>
<organism evidence="1 2">
    <name type="scientific">Tenacibaculum todarodis</name>
    <dbReference type="NCBI Taxonomy" id="1850252"/>
    <lineage>
        <taxon>Bacteria</taxon>
        <taxon>Pseudomonadati</taxon>
        <taxon>Bacteroidota</taxon>
        <taxon>Flavobacteriia</taxon>
        <taxon>Flavobacteriales</taxon>
        <taxon>Flavobacteriaceae</taxon>
        <taxon>Tenacibaculum</taxon>
    </lineage>
</organism>
<dbReference type="InterPro" id="IPR007788">
    <property type="entry name" value="QCT"/>
</dbReference>
<name>A0A1L3JFQ3_9FLAO</name>
<keyword evidence="1" id="KW-0808">Transferase</keyword>
<dbReference type="PANTHER" id="PTHR31270:SF1">
    <property type="entry name" value="GLUTAMINYL-PEPTIDE CYCLOTRANSFERASE"/>
    <property type="match status" value="1"/>
</dbReference>
<reference evidence="1 2" key="1">
    <citation type="submission" date="2016-11" db="EMBL/GenBank/DDBJ databases">
        <title>Tenacibaculum sp. LPB0136, isolated from marine environment.</title>
        <authorList>
            <person name="Kim E."/>
            <person name="Yi H."/>
        </authorList>
    </citation>
    <scope>NUCLEOTIDE SEQUENCE [LARGE SCALE GENOMIC DNA]</scope>
    <source>
        <strain evidence="1 2">LPB0136</strain>
    </source>
</reference>
<dbReference type="InterPro" id="IPR011044">
    <property type="entry name" value="Quino_amine_DH_bsu"/>
</dbReference>
<evidence type="ECO:0000313" key="1">
    <source>
        <dbReference type="EMBL" id="APG63944.1"/>
    </source>
</evidence>
<dbReference type="OrthoDB" id="9783700at2"/>
<dbReference type="Proteomes" id="UP000181898">
    <property type="component" value="Chromosome"/>
</dbReference>
<dbReference type="KEGG" id="ten:LPB136_00510"/>
<evidence type="ECO:0000313" key="2">
    <source>
        <dbReference type="Proteomes" id="UP000181898"/>
    </source>
</evidence>
<dbReference type="EMBL" id="CP018155">
    <property type="protein sequence ID" value="APG63944.1"/>
    <property type="molecule type" value="Genomic_DNA"/>
</dbReference>